<dbReference type="AlphaFoldDB" id="A0A0M0K653"/>
<dbReference type="InterPro" id="IPR051712">
    <property type="entry name" value="ARTD-AVP"/>
</dbReference>
<dbReference type="PANTHER" id="PTHR45740:SF2">
    <property type="entry name" value="POLY [ADP-RIBOSE] POLYMERASE"/>
    <property type="match status" value="1"/>
</dbReference>
<dbReference type="PANTHER" id="PTHR45740">
    <property type="entry name" value="POLY [ADP-RIBOSE] POLYMERASE"/>
    <property type="match status" value="1"/>
</dbReference>
<organism evidence="2 3">
    <name type="scientific">Chrysochromulina tobinii</name>
    <dbReference type="NCBI Taxonomy" id="1460289"/>
    <lineage>
        <taxon>Eukaryota</taxon>
        <taxon>Haptista</taxon>
        <taxon>Haptophyta</taxon>
        <taxon>Prymnesiophyceae</taxon>
        <taxon>Prymnesiales</taxon>
        <taxon>Chrysochromulinaceae</taxon>
        <taxon>Chrysochromulina</taxon>
    </lineage>
</organism>
<evidence type="ECO:0000313" key="2">
    <source>
        <dbReference type="EMBL" id="KOO34289.1"/>
    </source>
</evidence>
<feature type="domain" description="PARP catalytic" evidence="1">
    <location>
        <begin position="482"/>
        <end position="654"/>
    </location>
</feature>
<dbReference type="GO" id="GO:1990404">
    <property type="term" value="F:NAD+-protein mono-ADP-ribosyltransferase activity"/>
    <property type="evidence" value="ECO:0007669"/>
    <property type="project" value="TreeGrafter"/>
</dbReference>
<dbReference type="GO" id="GO:0003950">
    <property type="term" value="F:NAD+ poly-ADP-ribosyltransferase activity"/>
    <property type="evidence" value="ECO:0007669"/>
    <property type="project" value="InterPro"/>
</dbReference>
<dbReference type="Pfam" id="PF00644">
    <property type="entry name" value="PARP"/>
    <property type="match status" value="1"/>
</dbReference>
<reference evidence="3" key="1">
    <citation type="journal article" date="2015" name="PLoS Genet.">
        <title>Genome Sequence and Transcriptome Analyses of Chrysochromulina tobin: Metabolic Tools for Enhanced Algal Fitness in the Prominent Order Prymnesiales (Haptophyceae).</title>
        <authorList>
            <person name="Hovde B.T."/>
            <person name="Deodato C.R."/>
            <person name="Hunsperger H.M."/>
            <person name="Ryken S.A."/>
            <person name="Yost W."/>
            <person name="Jha R.K."/>
            <person name="Patterson J."/>
            <person name="Monnat R.J. Jr."/>
            <person name="Barlow S.B."/>
            <person name="Starkenburg S.R."/>
            <person name="Cattolico R.A."/>
        </authorList>
    </citation>
    <scope>NUCLEOTIDE SEQUENCE</scope>
    <source>
        <strain evidence="3">CCMP291</strain>
    </source>
</reference>
<gene>
    <name evidence="2" type="ORF">Ctob_009340</name>
</gene>
<dbReference type="SUPFAM" id="SSF56399">
    <property type="entry name" value="ADP-ribosylation"/>
    <property type="match status" value="1"/>
</dbReference>
<sequence length="674" mass="73964">MLFARAAASAARGASVTSFLSSDPDKTHDNKVKGLAIDSSITEMIDSLRRLRTTLESAATFYAKYAEPPKKSSTTTSAISAGSAGVSHSLEVMLSLPELAEWPKHELFCGSSACSEQLFLDASRLAVIEDLMVAERSAIGSQVVPKLREGVRMAIESLEGLYAFELQLRDATHALEAAQEALKRGGALADIAEAQREMKRLQIEAKPAALDTARARRLAAETGPICDAMTMLASAYHNFVRGSTAVVHGQQQPSADYNPLVVRKAPKEKEARFAAYIMQWTLAKRRCKSSAALLEEFVKRRIETLLAPLREEATLEALAAQIEDEAVKARIEAIRLPEAELSAACGACRTAVATLVEALGLCRQLFKAWVEKAEEYEKKAKALCTLQAKRDAAYKEAVIQTERPEWLGKGKDVSKRYGPYDSLKLACAWKVDHPRNLSKYTAGVERVQHELELLEKKGKDVTYVPGLPVKTARARGFTLSQACNEVILLHGTNPDRLLDLLSTGLNERFSGTGAGTAFGDGVYLAEDAGKTDQYVSPDSAYNPSSELHKRLYSETVRHPDDVFYVLVVRAALGYPVRTRQVGQKATSMDTREQIFPVNYRELSAVPGVTPPIFHHSLIAELISSGTVDTGGLVRYREFVIFHSEYVHIDYLIAYHRCKGGEKLCTADTDSSYQA</sequence>
<dbReference type="Gene3D" id="3.90.228.10">
    <property type="match status" value="1"/>
</dbReference>
<dbReference type="GO" id="GO:0005634">
    <property type="term" value="C:nucleus"/>
    <property type="evidence" value="ECO:0007669"/>
    <property type="project" value="TreeGrafter"/>
</dbReference>
<dbReference type="Proteomes" id="UP000037460">
    <property type="component" value="Unassembled WGS sequence"/>
</dbReference>
<evidence type="ECO:0000259" key="1">
    <source>
        <dbReference type="Pfam" id="PF00644"/>
    </source>
</evidence>
<keyword evidence="3" id="KW-1185">Reference proteome</keyword>
<accession>A0A0M0K653</accession>
<proteinExistence type="predicted"/>
<dbReference type="EMBL" id="JWZX01001268">
    <property type="protein sequence ID" value="KOO34289.1"/>
    <property type="molecule type" value="Genomic_DNA"/>
</dbReference>
<protein>
    <recommendedName>
        <fullName evidence="1">PARP catalytic domain-containing protein</fullName>
    </recommendedName>
</protein>
<dbReference type="InterPro" id="IPR012317">
    <property type="entry name" value="Poly(ADP-ribose)pol_cat_dom"/>
</dbReference>
<name>A0A0M0K653_9EUKA</name>
<evidence type="ECO:0000313" key="3">
    <source>
        <dbReference type="Proteomes" id="UP000037460"/>
    </source>
</evidence>
<comment type="caution">
    <text evidence="2">The sequence shown here is derived from an EMBL/GenBank/DDBJ whole genome shotgun (WGS) entry which is preliminary data.</text>
</comment>